<dbReference type="RefSeq" id="WP_058020402.1">
    <property type="nucleotide sequence ID" value="NZ_CP013189.1"/>
</dbReference>
<gene>
    <name evidence="2" type="ORF">PS2015_187</name>
</gene>
<evidence type="ECO:0000313" key="2">
    <source>
        <dbReference type="EMBL" id="ALO44881.1"/>
    </source>
</evidence>
<proteinExistence type="predicted"/>
<dbReference type="OrthoDB" id="1349101at2"/>
<dbReference type="KEGG" id="pspi:PS2015_187"/>
<keyword evidence="1" id="KW-0175">Coiled coil</keyword>
<evidence type="ECO:0000256" key="1">
    <source>
        <dbReference type="SAM" id="Coils"/>
    </source>
</evidence>
<reference evidence="2 3" key="1">
    <citation type="submission" date="2015-11" db="EMBL/GenBank/DDBJ databases">
        <authorList>
            <person name="Zhang Y."/>
            <person name="Guo Z."/>
        </authorList>
    </citation>
    <scope>NUCLEOTIDE SEQUENCE [LARGE SCALE GENOMIC DNA]</scope>
    <source>
        <strain evidence="2 3">KCTC 32221</strain>
    </source>
</reference>
<accession>A0A0S2K965</accession>
<dbReference type="Proteomes" id="UP000065641">
    <property type="component" value="Chromosome"/>
</dbReference>
<organism evidence="2 3">
    <name type="scientific">Pseudohongiella spirulinae</name>
    <dbReference type="NCBI Taxonomy" id="1249552"/>
    <lineage>
        <taxon>Bacteria</taxon>
        <taxon>Pseudomonadati</taxon>
        <taxon>Pseudomonadota</taxon>
        <taxon>Gammaproteobacteria</taxon>
        <taxon>Pseudomonadales</taxon>
        <taxon>Pseudohongiellaceae</taxon>
        <taxon>Pseudohongiella</taxon>
    </lineage>
</organism>
<evidence type="ECO:0008006" key="4">
    <source>
        <dbReference type="Google" id="ProtNLM"/>
    </source>
</evidence>
<name>A0A0S2K965_9GAMM</name>
<feature type="coiled-coil region" evidence="1">
    <location>
        <begin position="12"/>
        <end position="46"/>
    </location>
</feature>
<dbReference type="EMBL" id="CP013189">
    <property type="protein sequence ID" value="ALO44881.1"/>
    <property type="molecule type" value="Genomic_DNA"/>
</dbReference>
<keyword evidence="3" id="KW-1185">Reference proteome</keyword>
<dbReference type="STRING" id="1249552.PS2015_187"/>
<dbReference type="PROSITE" id="PS51257">
    <property type="entry name" value="PROKAR_LIPOPROTEIN"/>
    <property type="match status" value="1"/>
</dbReference>
<evidence type="ECO:0000313" key="3">
    <source>
        <dbReference type="Proteomes" id="UP000065641"/>
    </source>
</evidence>
<protein>
    <recommendedName>
        <fullName evidence="4">Lipoprotein</fullName>
    </recommendedName>
</protein>
<sequence length="276" mass="30645">MKLLITISVTILVSACASSNQLQNRMAELEREIELLRGESTFEEITVNRINLIDADGTPRMILHNAERMPGEWERSAGAGFTIYAPDGQEVGGLHVEGDVVRFNLDQHGTNEVTSYFTHQTPFGSQRGLTVWDQYPGAPGDGQRARFKELVGRDPNPREIMIPRMFSGQRFGESIVVLGDSNGNERIRLYVDGSGQPRLEFLDERGAVTFHLPANATPAILPDGEIPEFNGETVLQLLALAGNNPDTLLSVVEMDGGSLPDEWVQWLTEYKRLNPR</sequence>
<dbReference type="AlphaFoldDB" id="A0A0S2K965"/>